<comment type="caution">
    <text evidence="2">The sequence shown here is derived from an EMBL/GenBank/DDBJ whole genome shotgun (WGS) entry which is preliminary data.</text>
</comment>
<name>A0A412GLM8_9BACT</name>
<evidence type="ECO:0000256" key="1">
    <source>
        <dbReference type="SAM" id="Phobius"/>
    </source>
</evidence>
<dbReference type="AlphaFoldDB" id="A0A412GLM8"/>
<protein>
    <submittedName>
        <fullName evidence="2">Uncharacterized protein</fullName>
    </submittedName>
</protein>
<feature type="transmembrane region" description="Helical" evidence="1">
    <location>
        <begin position="237"/>
        <end position="256"/>
    </location>
</feature>
<keyword evidence="1" id="KW-1133">Transmembrane helix</keyword>
<organism evidence="2 3">
    <name type="scientific">Phocaeicola coprocola</name>
    <dbReference type="NCBI Taxonomy" id="310298"/>
    <lineage>
        <taxon>Bacteria</taxon>
        <taxon>Pseudomonadati</taxon>
        <taxon>Bacteroidota</taxon>
        <taxon>Bacteroidia</taxon>
        <taxon>Bacteroidales</taxon>
        <taxon>Bacteroidaceae</taxon>
        <taxon>Phocaeicola</taxon>
    </lineage>
</organism>
<feature type="transmembrane region" description="Helical" evidence="1">
    <location>
        <begin position="204"/>
        <end position="225"/>
    </location>
</feature>
<dbReference type="EMBL" id="QRUU01000033">
    <property type="protein sequence ID" value="RGR95751.1"/>
    <property type="molecule type" value="Genomic_DNA"/>
</dbReference>
<sequence length="313" mass="36411">MIQTRNRFQYEVATGRATLPVVSTLTLILWVISTPHLWANIGSLLIFSLTTYLLLETDTKFALIRTRTTLPASFFLLFYAATPFLHTWDVTLLLPVFFLCMLYSLFQSYESPHASTAIFHAFLWMGLSSLILPCIAWITPLLYIHMINLRSLEGKTFFAGIIGFTLPYWLLLGYDLYTDQTEEFYNVISHILQFDQINYASIHFSYYTLWGAVTILWIAFSIPYLRFAYKDKVQTRILLQVILSMGVWINILMVLQPSHIKALLPLAIIPMVFMGGHLFSLTFSKFTRITFITVLVIWFALCLFNLWIYFFNF</sequence>
<feature type="transmembrane region" description="Helical" evidence="1">
    <location>
        <begin position="156"/>
        <end position="174"/>
    </location>
</feature>
<feature type="transmembrane region" description="Helical" evidence="1">
    <location>
        <begin position="289"/>
        <end position="310"/>
    </location>
</feature>
<dbReference type="Proteomes" id="UP000285864">
    <property type="component" value="Unassembled WGS sequence"/>
</dbReference>
<evidence type="ECO:0000313" key="3">
    <source>
        <dbReference type="Proteomes" id="UP000285864"/>
    </source>
</evidence>
<feature type="transmembrane region" description="Helical" evidence="1">
    <location>
        <begin position="262"/>
        <end position="282"/>
    </location>
</feature>
<evidence type="ECO:0000313" key="2">
    <source>
        <dbReference type="EMBL" id="RGR95751.1"/>
    </source>
</evidence>
<dbReference type="RefSeq" id="WP_118484442.1">
    <property type="nucleotide sequence ID" value="NZ_CAUELD010000082.1"/>
</dbReference>
<keyword evidence="1" id="KW-0812">Transmembrane</keyword>
<keyword evidence="1" id="KW-0472">Membrane</keyword>
<gene>
    <name evidence="2" type="ORF">DWY20_08630</name>
</gene>
<proteinExistence type="predicted"/>
<keyword evidence="3" id="KW-1185">Reference proteome</keyword>
<accession>A0A412GLM8</accession>
<feature type="transmembrane region" description="Helical" evidence="1">
    <location>
        <begin position="38"/>
        <end position="55"/>
    </location>
</feature>
<reference evidence="2 3" key="1">
    <citation type="submission" date="2018-08" db="EMBL/GenBank/DDBJ databases">
        <title>A genome reference for cultivated species of the human gut microbiota.</title>
        <authorList>
            <person name="Zou Y."/>
            <person name="Xue W."/>
            <person name="Luo G."/>
        </authorList>
    </citation>
    <scope>NUCLEOTIDE SEQUENCE [LARGE SCALE GENOMIC DNA]</scope>
    <source>
        <strain evidence="2 3">AF24-2</strain>
    </source>
</reference>
<feature type="transmembrane region" description="Helical" evidence="1">
    <location>
        <begin position="12"/>
        <end position="32"/>
    </location>
</feature>
<feature type="transmembrane region" description="Helical" evidence="1">
    <location>
        <begin position="118"/>
        <end position="144"/>
    </location>
</feature>
<feature type="transmembrane region" description="Helical" evidence="1">
    <location>
        <begin position="76"/>
        <end position="106"/>
    </location>
</feature>